<dbReference type="SMART" id="SM00382">
    <property type="entry name" value="AAA"/>
    <property type="match status" value="1"/>
</dbReference>
<feature type="domain" description="AAA+ ATPase" evidence="1">
    <location>
        <begin position="37"/>
        <end position="164"/>
    </location>
</feature>
<dbReference type="PANTHER" id="PTHR11669:SF0">
    <property type="entry name" value="PROTEIN STICHEL-LIKE 2"/>
    <property type="match status" value="1"/>
</dbReference>
<organism evidence="2 3">
    <name type="scientific">Paramagnetospirillum kuznetsovii</name>
    <dbReference type="NCBI Taxonomy" id="2053833"/>
    <lineage>
        <taxon>Bacteria</taxon>
        <taxon>Pseudomonadati</taxon>
        <taxon>Pseudomonadota</taxon>
        <taxon>Alphaproteobacteria</taxon>
        <taxon>Rhodospirillales</taxon>
        <taxon>Magnetospirillaceae</taxon>
        <taxon>Paramagnetospirillum</taxon>
    </lineage>
</organism>
<accession>A0A364NTC9</accession>
<dbReference type="Proteomes" id="UP000251075">
    <property type="component" value="Unassembled WGS sequence"/>
</dbReference>
<dbReference type="AlphaFoldDB" id="A0A364NTC9"/>
<sequence length="220" mass="24781">MTMSIFFEKHAPKTFDELVFPSAEMAERFGHYKDGNKFEHILMYGPHGCGKTTIAKMLPKVIVPGIHANDVQFISAAKDASVERIRELADGYMCGTAWNDKDRMFLILDEADTMSTEAKTVLRGALEKNSERLMVILTSNDVSKFDHGLFDRCDDFDFTHGSVTTYLPLAERVLRAENVTVPDEAVVELVKRHSSSIRQLLRALEQVVLGVRKKQMQIAA</sequence>
<dbReference type="GO" id="GO:0016887">
    <property type="term" value="F:ATP hydrolysis activity"/>
    <property type="evidence" value="ECO:0007669"/>
    <property type="project" value="InterPro"/>
</dbReference>
<dbReference type="Gene3D" id="3.40.50.300">
    <property type="entry name" value="P-loop containing nucleotide triphosphate hydrolases"/>
    <property type="match status" value="1"/>
</dbReference>
<protein>
    <recommendedName>
        <fullName evidence="1">AAA+ ATPase domain-containing protein</fullName>
    </recommendedName>
</protein>
<dbReference type="InterPro" id="IPR003959">
    <property type="entry name" value="ATPase_AAA_core"/>
</dbReference>
<gene>
    <name evidence="2" type="ORF">CU669_19045</name>
</gene>
<dbReference type="GO" id="GO:0005524">
    <property type="term" value="F:ATP binding"/>
    <property type="evidence" value="ECO:0007669"/>
    <property type="project" value="InterPro"/>
</dbReference>
<comment type="caution">
    <text evidence="2">The sequence shown here is derived from an EMBL/GenBank/DDBJ whole genome shotgun (WGS) entry which is preliminary data.</text>
</comment>
<dbReference type="InterPro" id="IPR050238">
    <property type="entry name" value="DNA_Rep/Repair_Clamp_Loader"/>
</dbReference>
<dbReference type="InterPro" id="IPR003593">
    <property type="entry name" value="AAA+_ATPase"/>
</dbReference>
<evidence type="ECO:0000313" key="2">
    <source>
        <dbReference type="EMBL" id="RAU20343.1"/>
    </source>
</evidence>
<name>A0A364NTC9_9PROT</name>
<dbReference type="GO" id="GO:0006261">
    <property type="term" value="P:DNA-templated DNA replication"/>
    <property type="evidence" value="ECO:0007669"/>
    <property type="project" value="TreeGrafter"/>
</dbReference>
<dbReference type="SUPFAM" id="SSF52540">
    <property type="entry name" value="P-loop containing nucleoside triphosphate hydrolases"/>
    <property type="match status" value="1"/>
</dbReference>
<evidence type="ECO:0000313" key="3">
    <source>
        <dbReference type="Proteomes" id="UP000251075"/>
    </source>
</evidence>
<dbReference type="CDD" id="cd00009">
    <property type="entry name" value="AAA"/>
    <property type="match status" value="1"/>
</dbReference>
<dbReference type="OrthoDB" id="7344521at2"/>
<dbReference type="InterPro" id="IPR027417">
    <property type="entry name" value="P-loop_NTPase"/>
</dbReference>
<keyword evidence="3" id="KW-1185">Reference proteome</keyword>
<proteinExistence type="predicted"/>
<dbReference type="EMBL" id="PGTO01000026">
    <property type="protein sequence ID" value="RAU20343.1"/>
    <property type="molecule type" value="Genomic_DNA"/>
</dbReference>
<dbReference type="Pfam" id="PF00004">
    <property type="entry name" value="AAA"/>
    <property type="match status" value="1"/>
</dbReference>
<reference evidence="2 3" key="1">
    <citation type="submission" date="2017-11" db="EMBL/GenBank/DDBJ databases">
        <title>Draft genome sequence of magnetotactic bacterium Magnetospirillum kuznetsovii LBB-42.</title>
        <authorList>
            <person name="Grouzdev D.S."/>
            <person name="Rysina M.S."/>
            <person name="Baslerov R.V."/>
            <person name="Koziaeva V."/>
        </authorList>
    </citation>
    <scope>NUCLEOTIDE SEQUENCE [LARGE SCALE GENOMIC DNA]</scope>
    <source>
        <strain evidence="2 3">LBB-42</strain>
    </source>
</reference>
<evidence type="ECO:0000259" key="1">
    <source>
        <dbReference type="SMART" id="SM00382"/>
    </source>
</evidence>
<dbReference type="PANTHER" id="PTHR11669">
    <property type="entry name" value="REPLICATION FACTOR C / DNA POLYMERASE III GAMMA-TAU SUBUNIT"/>
    <property type="match status" value="1"/>
</dbReference>